<dbReference type="InterPro" id="IPR036236">
    <property type="entry name" value="Znf_C2H2_sf"/>
</dbReference>
<dbReference type="RefSeq" id="XP_024223744.1">
    <property type="nucleotide sequence ID" value="XM_024367976.2"/>
</dbReference>
<dbReference type="PANTHER" id="PTHR10050:SF51">
    <property type="entry name" value="PROTEIN O-MANNOSYL-TRANSFERASE 1"/>
    <property type="match status" value="1"/>
</dbReference>
<keyword evidence="13" id="KW-0862">Zinc</keyword>
<comment type="catalytic activity">
    <reaction evidence="16">
        <text>a di-trans,poly-cis-dolichyl beta-D-mannosyl phosphate + L-threonyl-[protein] = 3-O-(alpha-D-mannosyl)-L-threonyl-[protein] + a di-trans,poly-cis-dolichyl phosphate + H(+)</text>
        <dbReference type="Rhea" id="RHEA:53396"/>
        <dbReference type="Rhea" id="RHEA-COMP:11060"/>
        <dbReference type="Rhea" id="RHEA-COMP:13547"/>
        <dbReference type="Rhea" id="RHEA-COMP:19498"/>
        <dbReference type="Rhea" id="RHEA-COMP:19501"/>
        <dbReference type="ChEBI" id="CHEBI:15378"/>
        <dbReference type="ChEBI" id="CHEBI:30013"/>
        <dbReference type="ChEBI" id="CHEBI:57683"/>
        <dbReference type="ChEBI" id="CHEBI:58211"/>
        <dbReference type="ChEBI" id="CHEBI:137323"/>
        <dbReference type="EC" id="2.4.1.109"/>
    </reaction>
</comment>
<keyword evidence="15 25" id="KW-0472">Membrane</keyword>
<dbReference type="PROSITE" id="PS00028">
    <property type="entry name" value="ZINC_FINGER_C2H2_1"/>
    <property type="match status" value="2"/>
</dbReference>
<comment type="subunit">
    <text evidence="19">Interacts with tw/POMT2.</text>
</comment>
<keyword evidence="12" id="KW-0256">Endoplasmic reticulum</keyword>
<feature type="transmembrane region" description="Helical" evidence="25">
    <location>
        <begin position="1061"/>
        <end position="1079"/>
    </location>
</feature>
<evidence type="ECO:0000256" key="17">
    <source>
        <dbReference type="ARBA" id="ARBA00045102"/>
    </source>
</evidence>
<dbReference type="InterPro" id="IPR003604">
    <property type="entry name" value="Matrin/U1-like-C_Znf_C2H2"/>
</dbReference>
<dbReference type="OrthoDB" id="292747at2759"/>
<feature type="domain" description="MIR" evidence="27">
    <location>
        <begin position="1363"/>
        <end position="1419"/>
    </location>
</feature>
<evidence type="ECO:0000256" key="16">
    <source>
        <dbReference type="ARBA" id="ARBA00045085"/>
    </source>
</evidence>
<dbReference type="Pfam" id="PF12171">
    <property type="entry name" value="zf-C2H2_jaz"/>
    <property type="match status" value="1"/>
</dbReference>
<accession>A0A6P6FBE1</accession>
<dbReference type="FunFam" id="2.80.10.50:FF:000012">
    <property type="entry name" value="Protein O-mannosyl-transferase 1"/>
    <property type="match status" value="1"/>
</dbReference>
<evidence type="ECO:0000259" key="27">
    <source>
        <dbReference type="PROSITE" id="PS50919"/>
    </source>
</evidence>
<evidence type="ECO:0000256" key="18">
    <source>
        <dbReference type="ARBA" id="ARBA00059310"/>
    </source>
</evidence>
<feature type="domain" description="MIR" evidence="27">
    <location>
        <begin position="1228"/>
        <end position="1289"/>
    </location>
</feature>
<feature type="compositionally biased region" description="Basic residues" evidence="24">
    <location>
        <begin position="558"/>
        <end position="567"/>
    </location>
</feature>
<evidence type="ECO:0000256" key="13">
    <source>
        <dbReference type="ARBA" id="ARBA00022833"/>
    </source>
</evidence>
<dbReference type="Pfam" id="PF02366">
    <property type="entry name" value="PMT"/>
    <property type="match status" value="1"/>
</dbReference>
<feature type="transmembrane region" description="Helical" evidence="25">
    <location>
        <begin position="1571"/>
        <end position="1592"/>
    </location>
</feature>
<evidence type="ECO:0000256" key="1">
    <source>
        <dbReference type="ARBA" id="ARBA00004477"/>
    </source>
</evidence>
<evidence type="ECO:0000256" key="5">
    <source>
        <dbReference type="ARBA" id="ARBA00012839"/>
    </source>
</evidence>
<dbReference type="PRINTS" id="PR00625">
    <property type="entry name" value="JDOMAIN"/>
</dbReference>
<evidence type="ECO:0000313" key="29">
    <source>
        <dbReference type="RefSeq" id="XP_024223744.1"/>
    </source>
</evidence>
<evidence type="ECO:0000256" key="21">
    <source>
        <dbReference type="ARBA" id="ARBA00074367"/>
    </source>
</evidence>
<dbReference type="CDD" id="cd23281">
    <property type="entry name" value="beta-trefoil_MIR_POMT1"/>
    <property type="match status" value="1"/>
</dbReference>
<dbReference type="InterPro" id="IPR054076">
    <property type="entry name" value="ZUO1-like_ZHD"/>
</dbReference>
<dbReference type="GO" id="GO:0004169">
    <property type="term" value="F:dolichyl-phosphate-mannose-protein mannosyltransferase activity"/>
    <property type="evidence" value="ECO:0007669"/>
    <property type="project" value="UniProtKB-EC"/>
</dbReference>
<dbReference type="SMART" id="SM00451">
    <property type="entry name" value="ZnF_U1"/>
    <property type="match status" value="1"/>
</dbReference>
<keyword evidence="7" id="KW-0808">Transferase</keyword>
<feature type="coiled-coil region" evidence="23">
    <location>
        <begin position="226"/>
        <end position="282"/>
    </location>
</feature>
<dbReference type="GO" id="GO:0008270">
    <property type="term" value="F:zinc ion binding"/>
    <property type="evidence" value="ECO:0007669"/>
    <property type="project" value="UniProtKB-KW"/>
</dbReference>
<comment type="subcellular location">
    <subcellularLocation>
        <location evidence="1">Endoplasmic reticulum membrane</location>
        <topology evidence="1">Multi-pass membrane protein</topology>
    </subcellularLocation>
</comment>
<dbReference type="Pfam" id="PF06080">
    <property type="entry name" value="DUF938"/>
    <property type="match status" value="1"/>
</dbReference>
<dbReference type="SUPFAM" id="SSF53335">
    <property type="entry name" value="S-adenosyl-L-methionine-dependent methyltransferases"/>
    <property type="match status" value="1"/>
</dbReference>
<feature type="transmembrane region" description="Helical" evidence="25">
    <location>
        <begin position="1506"/>
        <end position="1527"/>
    </location>
</feature>
<name>A0A6P6FBE1_BOMIM</name>
<keyword evidence="6" id="KW-0328">Glycosyltransferase</keyword>
<keyword evidence="28" id="KW-1185">Reference proteome</keyword>
<dbReference type="Pfam" id="PF16192">
    <property type="entry name" value="PMT_4TMC"/>
    <property type="match status" value="1"/>
</dbReference>
<keyword evidence="14 25" id="KW-1133">Transmembrane helix</keyword>
<protein>
    <recommendedName>
        <fullName evidence="21">DnaJ homolog subfamily C member 21</fullName>
        <ecNumber evidence="5">2.4.1.109</ecNumber>
    </recommendedName>
    <alternativeName>
        <fullName evidence="20">Protein O-mannosyltransferase 1</fullName>
    </alternativeName>
    <alternativeName>
        <fullName evidence="22">Protein rotated abdomen</fullName>
    </alternativeName>
</protein>
<dbReference type="InterPro" id="IPR032421">
    <property type="entry name" value="PMT_4TMC"/>
</dbReference>
<dbReference type="InterPro" id="IPR027005">
    <property type="entry name" value="PMT-like"/>
</dbReference>
<feature type="region of interest" description="Disordered" evidence="24">
    <location>
        <begin position="621"/>
        <end position="645"/>
    </location>
</feature>
<evidence type="ECO:0000256" key="3">
    <source>
        <dbReference type="ARBA" id="ARBA00007222"/>
    </source>
</evidence>
<reference evidence="29" key="1">
    <citation type="submission" date="2025-08" db="UniProtKB">
        <authorList>
            <consortium name="RefSeq"/>
        </authorList>
    </citation>
    <scope>IDENTIFICATION</scope>
</reference>
<feature type="transmembrane region" description="Helical" evidence="25">
    <location>
        <begin position="1118"/>
        <end position="1151"/>
    </location>
</feature>
<dbReference type="Gene3D" id="1.10.287.110">
    <property type="entry name" value="DnaJ domain"/>
    <property type="match status" value="1"/>
</dbReference>
<evidence type="ECO:0000256" key="14">
    <source>
        <dbReference type="ARBA" id="ARBA00022989"/>
    </source>
</evidence>
<sequence length="1658" mass="191904">MKCHYEILGVPRNASDDDLKKAYRKLALKWHPDKNLNNPEEAKEQFQLVQQAWEVLSDPHERTWYDNHREAILKGGIDGDYKDDSIDLFQYFSTTCFKGYGDDEKGFYTTYRNVFEKLAVEDIEFAKEKDLDEEIPGFGDSQSSYKEIVHKFYAYWQSYNTKRSFAWLDPYDIRDAPNRKVARLIEKENKKVRDKAKKERNEQVRNLVAFIRKRDKRVQAHIVKLSEHAKENLKKVEERRRQQLLERQKQLKEHKVSEWSTSTNIEAELKNIEANLDQEFGEDLSSEGDMDDENAIDDNSLYCVACNKIFKTHKAFKNHENSKRHKDNIAMIKLSMMKECNKFGNVQESDVNSESISQFEKKLATDSQIPDFLLNPVQNNMENKSSAEKEISEAELISDDEEFKDFAKPEGIMCYPEESKFAVESQMDDFLRVSPKVLKYNNEYTTSEDELISDQENKEIVRPKKQKKKKQKKNVQSPVVEQISDEDLNINEDILLSKKQRKKQQHKQTILNKVVENNQKLSNDEIRKCEEEIIKEIDERELLPNNLETSTAINEKSKSKKAKSAKRKSLENENGGKNRNGSQSIEVPDLAHCCVMCKLEFPSKNKLFEHLKKTGHSVYIPSSVKNKRNQEKLSKGKGNNDKRSHYSNLRSRIMAAKKLIYPAAERNKSPILSVLQKYIQHSPDKTFLEIASGSGQHIAYFATHFPQISFYPSEYESRLFESIAAHTNGLINVKDPLKIDITTDFHTWGNNIFKEANIDYIYNANMIHISPYQCCVGLFNNAGKLLKDDGILFTYGPYAIDGKITPESNVNFDKSLKLQDSNWGLRDINDLKALAEKNALSASSINLDFGALAKYVVHCAKRTSHSGIPIILQPCIQICAMIVRRRRRTLDNKQSQVQSAKFDYEHISTNCVENVVEQEEKDGEIVSNVIEKFKTLETLKTRIKISLEVDLISVILLVSGIVTRFYRLEEPRSIVFDELHYGKYIGLYMKRTFFFDSHPPLGKQLISAVAYLADFDGQFKFDRIGSPYADIVPLFALRLVPALCGSLLIPTAYHLILELGLKQWTAVLAGILLLFDNALLTQSRFILMESILMQFSLFGLICIIKFRKVMDRLTCLSWWIWLILGITNLTCALCVKYVGLYSLILALFLIAYDYWNLIARKTLSNAILCIHLMIRILIILSVICTVYLTVFYIHLTILSKAGPHDSVMTSAFQASLDGGLASITKGQPLEVTHGSQITLRHTYGRACWLHSHSHMYPLRYPDGRGSSHQQQVTCYSFKDVNNWWIVKKPERNDLVVTKPSEPIKHGDIIQLVHGITSRALNSHDVAAPMTPQSQEVSCYIDYNVSMPAQNFWKVEVTNKDNTGDVWHAIQSQIRLIHVNTDYALKFSGRQLPDWGFNQHEVVADRLVDQTDSIWNVEEHRYTKSEDQKQRERELINAEMIPLQATTLSFWEKFVELQIKMLFNGQEGQNSHMYSSDPLDWPLMSRGIAYWVSNDSNAQVHLLGNIAIWYSGTACVIVYSSLLIFYMLRRKRMCFDIAYEEWKKFVNVGSMLLAGYLLHFLPFIFVERTLFLHHYLPAFIFKLLLTAATIEHLYYVIRVRYQHNFLIYTLKFCTIVWMTFIIYVFKKFIILSYGTTHLSAKEVLKFRWKDTWDFIIHKT</sequence>
<dbReference type="Pfam" id="PF00226">
    <property type="entry name" value="DnaJ"/>
    <property type="match status" value="1"/>
</dbReference>
<evidence type="ECO:0000259" key="26">
    <source>
        <dbReference type="PROSITE" id="PS50076"/>
    </source>
</evidence>
<evidence type="ECO:0000256" key="7">
    <source>
        <dbReference type="ARBA" id="ARBA00022679"/>
    </source>
</evidence>
<dbReference type="CDD" id="cd06257">
    <property type="entry name" value="DnaJ"/>
    <property type="match status" value="1"/>
</dbReference>
<dbReference type="GeneID" id="100749410"/>
<feature type="transmembrane region" description="Helical" evidence="25">
    <location>
        <begin position="1028"/>
        <end position="1049"/>
    </location>
</feature>
<evidence type="ECO:0000256" key="24">
    <source>
        <dbReference type="SAM" id="MobiDB-lite"/>
    </source>
</evidence>
<organism evidence="28 29">
    <name type="scientific">Bombus impatiens</name>
    <name type="common">Bumblebee</name>
    <dbReference type="NCBI Taxonomy" id="132113"/>
    <lineage>
        <taxon>Eukaryota</taxon>
        <taxon>Metazoa</taxon>
        <taxon>Ecdysozoa</taxon>
        <taxon>Arthropoda</taxon>
        <taxon>Hexapoda</taxon>
        <taxon>Insecta</taxon>
        <taxon>Pterygota</taxon>
        <taxon>Neoptera</taxon>
        <taxon>Endopterygota</taxon>
        <taxon>Hymenoptera</taxon>
        <taxon>Apocrita</taxon>
        <taxon>Aculeata</taxon>
        <taxon>Apoidea</taxon>
        <taxon>Anthophila</taxon>
        <taxon>Apidae</taxon>
        <taxon>Bombus</taxon>
        <taxon>Pyrobombus</taxon>
    </lineage>
</organism>
<comment type="pathway">
    <text evidence="2">Protein modification; protein glycosylation.</text>
</comment>
<evidence type="ECO:0000256" key="23">
    <source>
        <dbReference type="SAM" id="Coils"/>
    </source>
</evidence>
<dbReference type="Gene3D" id="3.30.160.60">
    <property type="entry name" value="Classic Zinc Finger"/>
    <property type="match status" value="1"/>
</dbReference>
<dbReference type="UniPathway" id="UPA00378"/>
<dbReference type="Pfam" id="PF21884">
    <property type="entry name" value="ZUO1-like_ZHD"/>
    <property type="match status" value="1"/>
</dbReference>
<evidence type="ECO:0000256" key="10">
    <source>
        <dbReference type="ARBA" id="ARBA00022737"/>
    </source>
</evidence>
<comment type="function">
    <text evidence="18">Rt/POMT1 and tw/POMT2 function as a protein O-mannosyltransferase in association with each other to generate and maintain normal muscle development.</text>
</comment>
<comment type="catalytic activity">
    <reaction evidence="17">
        <text>a di-trans,poly-cis-dolichyl beta-D-mannosyl phosphate + L-seryl-[protein] = 3-O-(alpha-D-mannosyl)-L-seryl-[protein] + a di-trans,poly-cis-dolichyl phosphate + H(+)</text>
        <dbReference type="Rhea" id="RHEA:17377"/>
        <dbReference type="Rhea" id="RHEA-COMP:9863"/>
        <dbReference type="Rhea" id="RHEA-COMP:13546"/>
        <dbReference type="Rhea" id="RHEA-COMP:19498"/>
        <dbReference type="Rhea" id="RHEA-COMP:19501"/>
        <dbReference type="ChEBI" id="CHEBI:15378"/>
        <dbReference type="ChEBI" id="CHEBI:29999"/>
        <dbReference type="ChEBI" id="CHEBI:57683"/>
        <dbReference type="ChEBI" id="CHEBI:58211"/>
        <dbReference type="ChEBI" id="CHEBI:137321"/>
        <dbReference type="EC" id="2.4.1.109"/>
    </reaction>
</comment>
<dbReference type="Pfam" id="PF02815">
    <property type="entry name" value="MIR"/>
    <property type="match status" value="1"/>
</dbReference>
<dbReference type="SUPFAM" id="SSF57667">
    <property type="entry name" value="beta-beta-alpha zinc fingers"/>
    <property type="match status" value="1"/>
</dbReference>
<feature type="transmembrane region" description="Helical" evidence="25">
    <location>
        <begin position="1086"/>
        <end position="1106"/>
    </location>
</feature>
<dbReference type="InterPro" id="IPR013087">
    <property type="entry name" value="Znf_C2H2_type"/>
</dbReference>
<evidence type="ECO:0000256" key="2">
    <source>
        <dbReference type="ARBA" id="ARBA00004922"/>
    </source>
</evidence>
<dbReference type="Proteomes" id="UP000515180">
    <property type="component" value="Unplaced"/>
</dbReference>
<dbReference type="PROSITE" id="PS00636">
    <property type="entry name" value="DNAJ_1"/>
    <property type="match status" value="1"/>
</dbReference>
<evidence type="ECO:0000256" key="22">
    <source>
        <dbReference type="ARBA" id="ARBA00079036"/>
    </source>
</evidence>
<dbReference type="InterPro" id="IPR003342">
    <property type="entry name" value="ArnT-like_N"/>
</dbReference>
<keyword evidence="23" id="KW-0175">Coiled coil</keyword>
<evidence type="ECO:0000256" key="12">
    <source>
        <dbReference type="ARBA" id="ARBA00022824"/>
    </source>
</evidence>
<dbReference type="PROSITE" id="PS50919">
    <property type="entry name" value="MIR"/>
    <property type="match status" value="3"/>
</dbReference>
<dbReference type="SMART" id="SM00271">
    <property type="entry name" value="DnaJ"/>
    <property type="match status" value="1"/>
</dbReference>
<dbReference type="InterPro" id="IPR036869">
    <property type="entry name" value="J_dom_sf"/>
</dbReference>
<dbReference type="SMART" id="SM00355">
    <property type="entry name" value="ZnF_C2H2"/>
    <property type="match status" value="2"/>
</dbReference>
<dbReference type="SUPFAM" id="SSF82109">
    <property type="entry name" value="MIR domain"/>
    <property type="match status" value="1"/>
</dbReference>
<gene>
    <name evidence="29" type="primary">LOC100749410</name>
</gene>
<dbReference type="SUPFAM" id="SSF46565">
    <property type="entry name" value="Chaperone J-domain"/>
    <property type="match status" value="1"/>
</dbReference>
<keyword evidence="11" id="KW-0863">Zinc-finger</keyword>
<dbReference type="InterPro" id="IPR010342">
    <property type="entry name" value="DUF938"/>
</dbReference>
<feature type="transmembrane region" description="Helical" evidence="25">
    <location>
        <begin position="1604"/>
        <end position="1624"/>
    </location>
</feature>
<dbReference type="EC" id="2.4.1.109" evidence="5"/>
<evidence type="ECO:0000256" key="4">
    <source>
        <dbReference type="ARBA" id="ARBA00008308"/>
    </source>
</evidence>
<feature type="domain" description="MIR" evidence="27">
    <location>
        <begin position="1300"/>
        <end position="1357"/>
    </location>
</feature>
<evidence type="ECO:0000256" key="9">
    <source>
        <dbReference type="ARBA" id="ARBA00022723"/>
    </source>
</evidence>
<evidence type="ECO:0000256" key="11">
    <source>
        <dbReference type="ARBA" id="ARBA00022771"/>
    </source>
</evidence>
<evidence type="ECO:0000256" key="19">
    <source>
        <dbReference type="ARBA" id="ARBA00061810"/>
    </source>
</evidence>
<dbReference type="PROSITE" id="PS50076">
    <property type="entry name" value="DNAJ_2"/>
    <property type="match status" value="1"/>
</dbReference>
<evidence type="ECO:0000256" key="6">
    <source>
        <dbReference type="ARBA" id="ARBA00022676"/>
    </source>
</evidence>
<comment type="similarity">
    <text evidence="4">Belongs to the UPF0585 family.</text>
</comment>
<dbReference type="InterPro" id="IPR018253">
    <property type="entry name" value="DnaJ_domain_CS"/>
</dbReference>
<feature type="compositionally biased region" description="Basic and acidic residues" evidence="24">
    <location>
        <begin position="628"/>
        <end position="644"/>
    </location>
</feature>
<dbReference type="FunFam" id="1.10.287.110:FF:000046">
    <property type="entry name" value="dnaJ homolog subfamily C member 21"/>
    <property type="match status" value="1"/>
</dbReference>
<evidence type="ECO:0000256" key="8">
    <source>
        <dbReference type="ARBA" id="ARBA00022692"/>
    </source>
</evidence>
<feature type="domain" description="J" evidence="26">
    <location>
        <begin position="3"/>
        <end position="69"/>
    </location>
</feature>
<dbReference type="GO" id="GO:0003676">
    <property type="term" value="F:nucleic acid binding"/>
    <property type="evidence" value="ECO:0007669"/>
    <property type="project" value="InterPro"/>
</dbReference>
<evidence type="ECO:0000313" key="28">
    <source>
        <dbReference type="Proteomes" id="UP000515180"/>
    </source>
</evidence>
<dbReference type="PANTHER" id="PTHR10050">
    <property type="entry name" value="DOLICHYL-PHOSPHATE-MANNOSE--PROTEIN MANNOSYLTRANSFERASE"/>
    <property type="match status" value="1"/>
</dbReference>
<dbReference type="SMART" id="SM00472">
    <property type="entry name" value="MIR"/>
    <property type="match status" value="3"/>
</dbReference>
<evidence type="ECO:0000256" key="15">
    <source>
        <dbReference type="ARBA" id="ARBA00023136"/>
    </source>
</evidence>
<dbReference type="InterPro" id="IPR001623">
    <property type="entry name" value="DnaJ_domain"/>
</dbReference>
<dbReference type="InterPro" id="IPR036300">
    <property type="entry name" value="MIR_dom_sf"/>
</dbReference>
<keyword evidence="9" id="KW-0479">Metal-binding</keyword>
<comment type="similarity">
    <text evidence="3">Belongs to the glycosyltransferase 39 family.</text>
</comment>
<dbReference type="GO" id="GO:0005789">
    <property type="term" value="C:endoplasmic reticulum membrane"/>
    <property type="evidence" value="ECO:0007669"/>
    <property type="project" value="UniProtKB-SubCell"/>
</dbReference>
<dbReference type="InterPro" id="IPR016093">
    <property type="entry name" value="MIR_motif"/>
</dbReference>
<dbReference type="KEGG" id="bim:100749410"/>
<feature type="region of interest" description="Disordered" evidence="24">
    <location>
        <begin position="548"/>
        <end position="583"/>
    </location>
</feature>
<keyword evidence="10" id="KW-0677">Repeat</keyword>
<proteinExistence type="inferred from homology"/>
<evidence type="ECO:0000256" key="25">
    <source>
        <dbReference type="SAM" id="Phobius"/>
    </source>
</evidence>
<feature type="transmembrane region" description="Helical" evidence="25">
    <location>
        <begin position="1547"/>
        <end position="1565"/>
    </location>
</feature>
<dbReference type="Gene3D" id="2.80.10.50">
    <property type="match status" value="1"/>
</dbReference>
<keyword evidence="8 25" id="KW-0812">Transmembrane</keyword>
<dbReference type="InterPro" id="IPR022755">
    <property type="entry name" value="Znf_C2H2_jaz"/>
</dbReference>
<evidence type="ECO:0000256" key="20">
    <source>
        <dbReference type="ARBA" id="ARBA00073145"/>
    </source>
</evidence>
<dbReference type="InterPro" id="IPR029063">
    <property type="entry name" value="SAM-dependent_MTases_sf"/>
</dbReference>
<feature type="transmembrane region" description="Helical" evidence="25">
    <location>
        <begin position="1172"/>
        <end position="1195"/>
    </location>
</feature>
<dbReference type="Gene3D" id="3.40.50.150">
    <property type="entry name" value="Vaccinia Virus protein VP39"/>
    <property type="match status" value="1"/>
</dbReference>